<dbReference type="AlphaFoldDB" id="A0A7X0PGS9"/>
<proteinExistence type="inferred from homology"/>
<accession>A0A7X0PGS9</accession>
<dbReference type="PIRSF" id="PIRSF002741">
    <property type="entry name" value="MppA"/>
    <property type="match status" value="1"/>
</dbReference>
<comment type="similarity">
    <text evidence="1">Belongs to the bacterial solute-binding protein 5 family.</text>
</comment>
<dbReference type="Pfam" id="PF00496">
    <property type="entry name" value="SBP_bac_5"/>
    <property type="match status" value="1"/>
</dbReference>
<reference evidence="4 5" key="1">
    <citation type="submission" date="2020-08" db="EMBL/GenBank/DDBJ databases">
        <title>Functional genomics of gut bacteria from endangered species of beetles.</title>
        <authorList>
            <person name="Carlos-Shanley C."/>
        </authorList>
    </citation>
    <scope>NUCLEOTIDE SEQUENCE [LARGE SCALE GENOMIC DNA]</scope>
    <source>
        <strain evidence="4 5">S00198</strain>
    </source>
</reference>
<name>A0A7X0PGS9_9BURK</name>
<dbReference type="GO" id="GO:0030288">
    <property type="term" value="C:outer membrane-bounded periplasmic space"/>
    <property type="evidence" value="ECO:0007669"/>
    <property type="project" value="UniProtKB-ARBA"/>
</dbReference>
<dbReference type="Gene3D" id="3.90.76.10">
    <property type="entry name" value="Dipeptide-binding Protein, Domain 1"/>
    <property type="match status" value="1"/>
</dbReference>
<evidence type="ECO:0000256" key="1">
    <source>
        <dbReference type="ARBA" id="ARBA00005695"/>
    </source>
</evidence>
<dbReference type="InterPro" id="IPR000914">
    <property type="entry name" value="SBP_5_dom"/>
</dbReference>
<dbReference type="InterPro" id="IPR030678">
    <property type="entry name" value="Peptide/Ni-bd"/>
</dbReference>
<organism evidence="4 5">
    <name type="scientific">Acidovorax soli</name>
    <dbReference type="NCBI Taxonomy" id="592050"/>
    <lineage>
        <taxon>Bacteria</taxon>
        <taxon>Pseudomonadati</taxon>
        <taxon>Pseudomonadota</taxon>
        <taxon>Betaproteobacteria</taxon>
        <taxon>Burkholderiales</taxon>
        <taxon>Comamonadaceae</taxon>
        <taxon>Acidovorax</taxon>
    </lineage>
</organism>
<protein>
    <submittedName>
        <fullName evidence="4">Peptide/nickel transport system substrate-binding protein</fullName>
    </submittedName>
</protein>
<dbReference type="PANTHER" id="PTHR30290">
    <property type="entry name" value="PERIPLASMIC BINDING COMPONENT OF ABC TRANSPORTER"/>
    <property type="match status" value="1"/>
</dbReference>
<dbReference type="RefSeq" id="WP_184859961.1">
    <property type="nucleotide sequence ID" value="NZ_JACHLK010000007.1"/>
</dbReference>
<evidence type="ECO:0000259" key="3">
    <source>
        <dbReference type="Pfam" id="PF00496"/>
    </source>
</evidence>
<comment type="caution">
    <text evidence="4">The sequence shown here is derived from an EMBL/GenBank/DDBJ whole genome shotgun (WGS) entry which is preliminary data.</text>
</comment>
<dbReference type="GO" id="GO:1904680">
    <property type="term" value="F:peptide transmembrane transporter activity"/>
    <property type="evidence" value="ECO:0007669"/>
    <property type="project" value="TreeGrafter"/>
</dbReference>
<sequence length="496" mass="53614">MLNRRTVLATGAIATVPLATPFGALAQGRKDAVVLAMTLEPPGLDPTAGAASAIAEIVQYNIFETLTKINADGSVSPLLAESWEVSPDLKTYTFKLRRGVTFQNGEPFNAAAVKFSYDRAGGEKSTNKDKRTFANLTTQVVDDYTVVVLNKDIDPDLLFILGQATSIIVEPKSAEGNATKPVGTGPYQLNAWNKGSSVVLAAWSGFRAPATIKIKRATFRFISDPAAQVAALLAGDVDAFPRVTPRSVAQFKSNPRFQVVVSGSRAKTILAINNAKKPLDDVRVRRAIAAAVDRKAVIEGAADGYGAPIGSHYVPGAFGYVDTTGVNPYDVEKAKKLLAEAGVKTPLELTVTLPPTPYARQGGEVIAAQLAKIGITAKLQNVEWAQWLSGTYGNKNYDLTIISHVEPFDLGNFAKPDYYWGYNSPKFNEIFNQIKNAARPADRSRLLGDAQRLIAQDAVHAFLYQNQWITVANKNLKGLWKDMPVFVNDISALSWA</sequence>
<dbReference type="SUPFAM" id="SSF53850">
    <property type="entry name" value="Periplasmic binding protein-like II"/>
    <property type="match status" value="1"/>
</dbReference>
<keyword evidence="2" id="KW-0732">Signal</keyword>
<evidence type="ECO:0000256" key="2">
    <source>
        <dbReference type="ARBA" id="ARBA00022729"/>
    </source>
</evidence>
<dbReference type="InterPro" id="IPR039424">
    <property type="entry name" value="SBP_5"/>
</dbReference>
<dbReference type="EMBL" id="JACHLK010000007">
    <property type="protein sequence ID" value="MBB6561201.1"/>
    <property type="molecule type" value="Genomic_DNA"/>
</dbReference>
<evidence type="ECO:0000313" key="4">
    <source>
        <dbReference type="EMBL" id="MBB6561201.1"/>
    </source>
</evidence>
<evidence type="ECO:0000313" key="5">
    <source>
        <dbReference type="Proteomes" id="UP000575083"/>
    </source>
</evidence>
<dbReference type="Gene3D" id="3.10.105.10">
    <property type="entry name" value="Dipeptide-binding Protein, Domain 3"/>
    <property type="match status" value="1"/>
</dbReference>
<keyword evidence="5" id="KW-1185">Reference proteome</keyword>
<dbReference type="Proteomes" id="UP000575083">
    <property type="component" value="Unassembled WGS sequence"/>
</dbReference>
<gene>
    <name evidence="4" type="ORF">HNP48_003889</name>
</gene>
<dbReference type="GO" id="GO:0015833">
    <property type="term" value="P:peptide transport"/>
    <property type="evidence" value="ECO:0007669"/>
    <property type="project" value="TreeGrafter"/>
</dbReference>
<dbReference type="GO" id="GO:0043190">
    <property type="term" value="C:ATP-binding cassette (ABC) transporter complex"/>
    <property type="evidence" value="ECO:0007669"/>
    <property type="project" value="InterPro"/>
</dbReference>
<dbReference type="Gene3D" id="3.40.190.10">
    <property type="entry name" value="Periplasmic binding protein-like II"/>
    <property type="match status" value="1"/>
</dbReference>
<dbReference type="CDD" id="cd08494">
    <property type="entry name" value="PBP2_NikA_DppA_OppA_like_6"/>
    <property type="match status" value="1"/>
</dbReference>
<dbReference type="PANTHER" id="PTHR30290:SF38">
    <property type="entry name" value="D,D-DIPEPTIDE-BINDING PERIPLASMIC PROTEIN DDPA-RELATED"/>
    <property type="match status" value="1"/>
</dbReference>
<feature type="domain" description="Solute-binding protein family 5" evidence="3">
    <location>
        <begin position="75"/>
        <end position="403"/>
    </location>
</feature>